<evidence type="ECO:0000256" key="2">
    <source>
        <dbReference type="SAM" id="SignalP"/>
    </source>
</evidence>
<comment type="similarity">
    <text evidence="1">Belongs to the UPF0065 (bug) family.</text>
</comment>
<proteinExistence type="inferred from homology"/>
<dbReference type="Gene3D" id="3.40.190.10">
    <property type="entry name" value="Periplasmic binding protein-like II"/>
    <property type="match status" value="1"/>
</dbReference>
<dbReference type="RefSeq" id="WP_106703741.1">
    <property type="nucleotide sequence ID" value="NZ_CP027666.1"/>
</dbReference>
<dbReference type="CDD" id="cd07012">
    <property type="entry name" value="PBP2_Bug_TTT"/>
    <property type="match status" value="1"/>
</dbReference>
<dbReference type="PANTHER" id="PTHR42928:SF5">
    <property type="entry name" value="BLR1237 PROTEIN"/>
    <property type="match status" value="1"/>
</dbReference>
<accession>A0A2S0MH17</accession>
<dbReference type="InterPro" id="IPR005064">
    <property type="entry name" value="BUG"/>
</dbReference>
<protein>
    <submittedName>
        <fullName evidence="3">Tripartite tricarboxylate transporter substrate binding protein</fullName>
    </submittedName>
</protein>
<keyword evidence="4" id="KW-1185">Reference proteome</keyword>
<dbReference type="Gene3D" id="3.40.190.150">
    <property type="entry name" value="Bordetella uptake gene, domain 1"/>
    <property type="match status" value="1"/>
</dbReference>
<dbReference type="EMBL" id="CP027666">
    <property type="protein sequence ID" value="AVO35192.1"/>
    <property type="molecule type" value="Genomic_DNA"/>
</dbReference>
<evidence type="ECO:0000313" key="4">
    <source>
        <dbReference type="Proteomes" id="UP000239709"/>
    </source>
</evidence>
<feature type="chain" id="PRO_5015510399" evidence="2">
    <location>
        <begin position="25"/>
        <end position="324"/>
    </location>
</feature>
<dbReference type="OrthoDB" id="8678477at2"/>
<dbReference type="AlphaFoldDB" id="A0A2S0MH17"/>
<dbReference type="PANTHER" id="PTHR42928">
    <property type="entry name" value="TRICARBOXYLATE-BINDING PROTEIN"/>
    <property type="match status" value="1"/>
</dbReference>
<dbReference type="Proteomes" id="UP000239709">
    <property type="component" value="Chromosome"/>
</dbReference>
<dbReference type="InterPro" id="IPR042100">
    <property type="entry name" value="Bug_dom1"/>
</dbReference>
<reference evidence="3 4" key="1">
    <citation type="submission" date="2018-03" db="EMBL/GenBank/DDBJ databases">
        <title>Genome sequencing of Ottowia sp.</title>
        <authorList>
            <person name="Kim S.-J."/>
            <person name="Heo J."/>
            <person name="Kwon S.-W."/>
        </authorList>
    </citation>
    <scope>NUCLEOTIDE SEQUENCE [LARGE SCALE GENOMIC DNA]</scope>
    <source>
        <strain evidence="3 4">KADR8-3</strain>
    </source>
</reference>
<evidence type="ECO:0000313" key="3">
    <source>
        <dbReference type="EMBL" id="AVO35192.1"/>
    </source>
</evidence>
<gene>
    <name evidence="3" type="ORF">C6570_13830</name>
</gene>
<dbReference type="SUPFAM" id="SSF53850">
    <property type="entry name" value="Periplasmic binding protein-like II"/>
    <property type="match status" value="1"/>
</dbReference>
<feature type="signal peptide" evidence="2">
    <location>
        <begin position="1"/>
        <end position="24"/>
    </location>
</feature>
<dbReference type="PIRSF" id="PIRSF017082">
    <property type="entry name" value="YflP"/>
    <property type="match status" value="1"/>
</dbReference>
<dbReference type="Pfam" id="PF03401">
    <property type="entry name" value="TctC"/>
    <property type="match status" value="1"/>
</dbReference>
<name>A0A2S0MH17_9BURK</name>
<keyword evidence="2" id="KW-0732">Signal</keyword>
<dbReference type="KEGG" id="otk:C6570_13830"/>
<evidence type="ECO:0000256" key="1">
    <source>
        <dbReference type="ARBA" id="ARBA00006987"/>
    </source>
</evidence>
<organism evidence="3 4">
    <name type="scientific">Ottowia oryzae</name>
    <dbReference type="NCBI Taxonomy" id="2109914"/>
    <lineage>
        <taxon>Bacteria</taxon>
        <taxon>Pseudomonadati</taxon>
        <taxon>Pseudomonadota</taxon>
        <taxon>Betaproteobacteria</taxon>
        <taxon>Burkholderiales</taxon>
        <taxon>Comamonadaceae</taxon>
        <taxon>Ottowia</taxon>
    </lineage>
</organism>
<sequence length="324" mass="34506">MQRRHFLSRSALLAASLPTVQAWAQPGATFPTRPITLLVPYGAGGPTDTHVRAVADAAGKLLGQPVVIDNKPGANGVNGAALLPKAAPDGYTLAILPASVYREPHVQKTPFDPRTSFSYIAMLSDYAFGLAVRADAPWKQWKDLAADAKKRPGRINVGATGAVGTPRIVMDEAASEAGIDLNVVPYKGDADLANAILGGHVDAGPLSGIAVPHIASGKMRYLVALTKDRIKRYPDLPTLREQGVNAWIDSPYGVAGPAGMDPALVKRLSGVFQQALNSPGSLRALESLNQPVNYMDPDAYRTYALQAYEREEKRVAKLRAKGLL</sequence>